<dbReference type="GO" id="GO:0003824">
    <property type="term" value="F:catalytic activity"/>
    <property type="evidence" value="ECO:0007669"/>
    <property type="project" value="InterPro"/>
</dbReference>
<dbReference type="PANTHER" id="PTHR30352">
    <property type="entry name" value="PYRUVATE FORMATE-LYASE-ACTIVATING ENZYME"/>
    <property type="match status" value="1"/>
</dbReference>
<keyword evidence="9" id="KW-1185">Reference proteome</keyword>
<keyword evidence="2" id="KW-0004">4Fe-4S</keyword>
<dbReference type="Pfam" id="PF04055">
    <property type="entry name" value="Radical_SAM"/>
    <property type="match status" value="1"/>
</dbReference>
<dbReference type="InterPro" id="IPR027596">
    <property type="entry name" value="AmmeMemoSam_rS"/>
</dbReference>
<dbReference type="RefSeq" id="WP_013257024.1">
    <property type="nucleotide sequence ID" value="NC_014365.1"/>
</dbReference>
<accession>E1QG56</accession>
<dbReference type="SFLD" id="SFLDG01101">
    <property type="entry name" value="Uncharacterised_Radical_SAM_Su"/>
    <property type="match status" value="1"/>
</dbReference>
<dbReference type="SUPFAM" id="SSF53807">
    <property type="entry name" value="Helical backbone' metal receptor"/>
    <property type="match status" value="1"/>
</dbReference>
<dbReference type="STRING" id="644282.Deba_0189"/>
<dbReference type="SUPFAM" id="SSF102114">
    <property type="entry name" value="Radical SAM enzymes"/>
    <property type="match status" value="1"/>
</dbReference>
<reference evidence="8 9" key="1">
    <citation type="journal article" date="2010" name="Stand. Genomic Sci.">
        <title>Complete genome sequence of Desulfarculus baarsii type strain (2st14).</title>
        <authorList>
            <person name="Sun H."/>
            <person name="Spring S."/>
            <person name="Lapidus A."/>
            <person name="Davenport K."/>
            <person name="Del Rio T.G."/>
            <person name="Tice H."/>
            <person name="Nolan M."/>
            <person name="Copeland A."/>
            <person name="Cheng J.F."/>
            <person name="Lucas S."/>
            <person name="Tapia R."/>
            <person name="Goodwin L."/>
            <person name="Pitluck S."/>
            <person name="Ivanova N."/>
            <person name="Pagani I."/>
            <person name="Mavromatis K."/>
            <person name="Ovchinnikova G."/>
            <person name="Pati A."/>
            <person name="Chen A."/>
            <person name="Palaniappan K."/>
            <person name="Hauser L."/>
            <person name="Chang Y.J."/>
            <person name="Jeffries C.D."/>
            <person name="Detter J.C."/>
            <person name="Han C."/>
            <person name="Rohde M."/>
            <person name="Brambilla E."/>
            <person name="Goker M."/>
            <person name="Woyke T."/>
            <person name="Bristow J."/>
            <person name="Eisen J.A."/>
            <person name="Markowitz V."/>
            <person name="Hugenholtz P."/>
            <person name="Kyrpides N.C."/>
            <person name="Klenk H.P."/>
            <person name="Land M."/>
        </authorList>
    </citation>
    <scope>NUCLEOTIDE SEQUENCE [LARGE SCALE GENOMIC DNA]</scope>
    <source>
        <strain evidence="9">ATCC 33931 / DSM 2075 / LMG 7858 / VKM B-1802 / 2st14</strain>
    </source>
</reference>
<dbReference type="EMBL" id="CP002085">
    <property type="protein sequence ID" value="ADK83568.1"/>
    <property type="molecule type" value="Genomic_DNA"/>
</dbReference>
<evidence type="ECO:0000256" key="4">
    <source>
        <dbReference type="ARBA" id="ARBA00022723"/>
    </source>
</evidence>
<evidence type="ECO:0000256" key="2">
    <source>
        <dbReference type="ARBA" id="ARBA00022485"/>
    </source>
</evidence>
<proteinExistence type="predicted"/>
<dbReference type="CDD" id="cd01335">
    <property type="entry name" value="Radical_SAM"/>
    <property type="match status" value="1"/>
</dbReference>
<name>E1QG56_DESB2</name>
<sequence length="620" mass="67157">MGGVAQAGLRAIRCDICERGCLLGPGRSGACGLYEARDGQVVEIVADRYLAVGPLSIETMPLLHHNPGAKYLQISTTGCNFDCPGCISTVIARQTPRHGKALTRLTPELVVEKAIAANCLGVAFLMNDPLASLPTFLRVAALAKARGLEVGCSTNCYFTAQSLERLLPLLDFINIGLKGFSEAAYHACGGSAGLGPVWRNLRALVAAGVHVELSVIYARDKEPELVALARAVAAISPRIPLQLMRFIPFEGAAANQEPAVRQAEAFCARLRDELAHVYLFNTPGTRFLDTVCPACGHVALRREFYGPMGAKLLGEPPARPLEPRCPACGAGLDIVGQRAAGAHQEEDFQGGYPFTRALEMVEAMVIAMGSREQSDVVRAWERLLAPGGLKRLHQCAQEPRQYIDAVRWFGAAVDLREGAEALAAYLEAKLDDMAQALAGLERRPTVYYAMAKPLFYLSGGRLENRLVELAGGVSLNKLLPPGGRPGRSLSVDRLNELGPEVIFISAFLSNTVEDFLAECRELGVEARAVRQGRVYAHPAPGWDFGSPRWVLGLMHIARTLHPELVSLDVMAQAQAFYRRFYGLDFSPGQVNRSFAKPAGNWRWPADGERIAPAATEAPQR</sequence>
<evidence type="ECO:0000313" key="9">
    <source>
        <dbReference type="Proteomes" id="UP000009047"/>
    </source>
</evidence>
<evidence type="ECO:0000256" key="3">
    <source>
        <dbReference type="ARBA" id="ARBA00022691"/>
    </source>
</evidence>
<evidence type="ECO:0000256" key="1">
    <source>
        <dbReference type="ARBA" id="ARBA00001966"/>
    </source>
</evidence>
<dbReference type="Gene3D" id="1.20.58.2180">
    <property type="match status" value="1"/>
</dbReference>
<dbReference type="eggNOG" id="COG0614">
    <property type="taxonomic scope" value="Bacteria"/>
</dbReference>
<keyword evidence="6" id="KW-0411">Iron-sulfur</keyword>
<dbReference type="HOGENOM" id="CLU_462970_0_0_7"/>
<keyword evidence="3" id="KW-0949">S-adenosyl-L-methionine</keyword>
<evidence type="ECO:0000313" key="8">
    <source>
        <dbReference type="EMBL" id="ADK83568.1"/>
    </source>
</evidence>
<dbReference type="InterPro" id="IPR007197">
    <property type="entry name" value="rSAM"/>
</dbReference>
<evidence type="ECO:0000256" key="6">
    <source>
        <dbReference type="ARBA" id="ARBA00023014"/>
    </source>
</evidence>
<dbReference type="InterPro" id="IPR034457">
    <property type="entry name" value="Organic_radical-activating"/>
</dbReference>
<comment type="cofactor">
    <cofactor evidence="1">
        <name>[4Fe-4S] cluster</name>
        <dbReference type="ChEBI" id="CHEBI:49883"/>
    </cofactor>
</comment>
<dbReference type="SFLD" id="SFLDS00029">
    <property type="entry name" value="Radical_SAM"/>
    <property type="match status" value="1"/>
</dbReference>
<dbReference type="KEGG" id="dbr:Deba_0189"/>
<dbReference type="GO" id="GO:0046872">
    <property type="term" value="F:metal ion binding"/>
    <property type="evidence" value="ECO:0007669"/>
    <property type="project" value="UniProtKB-KW"/>
</dbReference>
<dbReference type="InterPro" id="IPR058240">
    <property type="entry name" value="rSAM_sf"/>
</dbReference>
<evidence type="ECO:0000256" key="5">
    <source>
        <dbReference type="ARBA" id="ARBA00023004"/>
    </source>
</evidence>
<dbReference type="InterPro" id="IPR013785">
    <property type="entry name" value="Aldolase_TIM"/>
</dbReference>
<gene>
    <name evidence="8" type="ordered locus">Deba_0189</name>
</gene>
<dbReference type="eggNOG" id="COG1180">
    <property type="taxonomic scope" value="Bacteria"/>
</dbReference>
<dbReference type="Gene3D" id="3.40.50.1980">
    <property type="entry name" value="Nitrogenase molybdenum iron protein domain"/>
    <property type="match status" value="1"/>
</dbReference>
<dbReference type="GO" id="GO:0051539">
    <property type="term" value="F:4 iron, 4 sulfur cluster binding"/>
    <property type="evidence" value="ECO:0007669"/>
    <property type="project" value="UniProtKB-KW"/>
</dbReference>
<feature type="domain" description="Radical SAM core" evidence="7">
    <location>
        <begin position="64"/>
        <end position="283"/>
    </location>
</feature>
<dbReference type="Proteomes" id="UP000009047">
    <property type="component" value="Chromosome"/>
</dbReference>
<dbReference type="PANTHER" id="PTHR30352:SF5">
    <property type="entry name" value="PYRUVATE FORMATE-LYASE 1-ACTIVATING ENZYME"/>
    <property type="match status" value="1"/>
</dbReference>
<protein>
    <submittedName>
        <fullName evidence="8">Radical SAM domain protein</fullName>
    </submittedName>
</protein>
<organism evidence="8 9">
    <name type="scientific">Desulfarculus baarsii (strain ATCC 33931 / DSM 2075 / LMG 7858 / VKM B-1802 / 2st14)</name>
    <dbReference type="NCBI Taxonomy" id="644282"/>
    <lineage>
        <taxon>Bacteria</taxon>
        <taxon>Pseudomonadati</taxon>
        <taxon>Thermodesulfobacteriota</taxon>
        <taxon>Desulfarculia</taxon>
        <taxon>Desulfarculales</taxon>
        <taxon>Desulfarculaceae</taxon>
        <taxon>Desulfarculus</taxon>
    </lineage>
</organism>
<keyword evidence="4" id="KW-0479">Metal-binding</keyword>
<dbReference type="PROSITE" id="PS51918">
    <property type="entry name" value="RADICAL_SAM"/>
    <property type="match status" value="1"/>
</dbReference>
<dbReference type="AlphaFoldDB" id="E1QG56"/>
<evidence type="ECO:0000259" key="7">
    <source>
        <dbReference type="PROSITE" id="PS51918"/>
    </source>
</evidence>
<dbReference type="Gene3D" id="3.20.20.70">
    <property type="entry name" value="Aldolase class I"/>
    <property type="match status" value="1"/>
</dbReference>
<keyword evidence="5" id="KW-0408">Iron</keyword>